<feature type="binding site" evidence="8">
    <location>
        <begin position="277"/>
        <end position="284"/>
    </location>
    <ligand>
        <name>FAD</name>
        <dbReference type="ChEBI" id="CHEBI:57692"/>
    </ligand>
</feature>
<dbReference type="InterPro" id="IPR002081">
    <property type="entry name" value="Cryptochrome/DNA_photolyase_1"/>
</dbReference>
<evidence type="ECO:0000313" key="13">
    <source>
        <dbReference type="Proteomes" id="UP000278746"/>
    </source>
</evidence>
<dbReference type="GO" id="GO:0071949">
    <property type="term" value="F:FAD binding"/>
    <property type="evidence" value="ECO:0007669"/>
    <property type="project" value="TreeGrafter"/>
</dbReference>
<keyword evidence="12" id="KW-0456">Lyase</keyword>
<dbReference type="Gene3D" id="1.10.579.10">
    <property type="entry name" value="DNA Cyclobutane Dipyrimidine Photolyase, subunit A, domain 3"/>
    <property type="match status" value="1"/>
</dbReference>
<evidence type="ECO:0000256" key="7">
    <source>
        <dbReference type="ARBA" id="ARBA00033999"/>
    </source>
</evidence>
<evidence type="ECO:0000256" key="6">
    <source>
        <dbReference type="ARBA" id="ARBA00022991"/>
    </source>
</evidence>
<feature type="binding site" evidence="8">
    <location>
        <begin position="239"/>
        <end position="243"/>
    </location>
    <ligand>
        <name>FAD</name>
        <dbReference type="ChEBI" id="CHEBI:57692"/>
    </ligand>
</feature>
<protein>
    <recommendedName>
        <fullName evidence="3">Deoxyribodipyrimidine photo-lyase</fullName>
        <ecNumber evidence="2">4.1.99.3</ecNumber>
    </recommendedName>
</protein>
<feature type="site" description="Electron transfer via tryptophanyl radical" evidence="9">
    <location>
        <position position="361"/>
    </location>
</feature>
<organism evidence="12 13">
    <name type="scientific">Alteribacter keqinensis</name>
    <dbReference type="NCBI Taxonomy" id="2483800"/>
    <lineage>
        <taxon>Bacteria</taxon>
        <taxon>Bacillati</taxon>
        <taxon>Bacillota</taxon>
        <taxon>Bacilli</taxon>
        <taxon>Bacillales</taxon>
        <taxon>Bacillaceae</taxon>
        <taxon>Alteribacter</taxon>
    </lineage>
</organism>
<dbReference type="FunFam" id="1.10.579.10:FF:000003">
    <property type="entry name" value="Deoxyribodipyrimidine photo-lyase"/>
    <property type="match status" value="1"/>
</dbReference>
<dbReference type="InterPro" id="IPR014729">
    <property type="entry name" value="Rossmann-like_a/b/a_fold"/>
</dbReference>
<evidence type="ECO:0000256" key="9">
    <source>
        <dbReference type="PIRSR" id="PIRSR602081-2"/>
    </source>
</evidence>
<evidence type="ECO:0000256" key="4">
    <source>
        <dbReference type="ARBA" id="ARBA00022630"/>
    </source>
</evidence>
<evidence type="ECO:0000313" key="12">
    <source>
        <dbReference type="EMBL" id="RNA67047.1"/>
    </source>
</evidence>
<dbReference type="PANTHER" id="PTHR11455">
    <property type="entry name" value="CRYPTOCHROME"/>
    <property type="match status" value="1"/>
</dbReference>
<comment type="caution">
    <text evidence="12">The sequence shown here is derived from an EMBL/GenBank/DDBJ whole genome shotgun (WGS) entry which is preliminary data.</text>
</comment>
<dbReference type="PANTHER" id="PTHR11455:SF9">
    <property type="entry name" value="CRYPTOCHROME CIRCADIAN CLOCK 5 ISOFORM X1"/>
    <property type="match status" value="1"/>
</dbReference>
<comment type="cofactor">
    <cofactor evidence="1">
        <name>(6R)-5,10-methylene-5,6,7,8-tetrahydrofolate</name>
        <dbReference type="ChEBI" id="CHEBI:15636"/>
    </cofactor>
</comment>
<keyword evidence="5 8" id="KW-0274">FAD</keyword>
<evidence type="ECO:0000256" key="3">
    <source>
        <dbReference type="ARBA" id="ARBA00014046"/>
    </source>
</evidence>
<dbReference type="Gene3D" id="1.25.40.80">
    <property type="match status" value="1"/>
</dbReference>
<feature type="domain" description="Photolyase/cryptochrome alpha/beta" evidence="11">
    <location>
        <begin position="3"/>
        <end position="134"/>
    </location>
</feature>
<comment type="cofactor">
    <cofactor evidence="8">
        <name>FAD</name>
        <dbReference type="ChEBI" id="CHEBI:57692"/>
    </cofactor>
    <text evidence="8">Binds 1 FAD per subunit.</text>
</comment>
<dbReference type="SUPFAM" id="SSF52425">
    <property type="entry name" value="Cryptochrome/photolyase, N-terminal domain"/>
    <property type="match status" value="1"/>
</dbReference>
<dbReference type="GO" id="GO:0003904">
    <property type="term" value="F:deoxyribodipyrimidine photo-lyase activity"/>
    <property type="evidence" value="ECO:0007669"/>
    <property type="project" value="UniProtKB-EC"/>
</dbReference>
<dbReference type="InterPro" id="IPR005101">
    <property type="entry name" value="Cryptochr/Photolyase_FAD-bd"/>
</dbReference>
<keyword evidence="4 8" id="KW-0285">Flavoprotein</keyword>
<dbReference type="EMBL" id="RHIB01000003">
    <property type="protein sequence ID" value="RNA67047.1"/>
    <property type="molecule type" value="Genomic_DNA"/>
</dbReference>
<proteinExistence type="inferred from homology"/>
<dbReference type="Pfam" id="PF00875">
    <property type="entry name" value="DNA_photolyase"/>
    <property type="match status" value="1"/>
</dbReference>
<feature type="binding site" evidence="8">
    <location>
        <begin position="374"/>
        <end position="376"/>
    </location>
    <ligand>
        <name>FAD</name>
        <dbReference type="ChEBI" id="CHEBI:57692"/>
    </ligand>
</feature>
<dbReference type="RefSeq" id="WP_122901098.1">
    <property type="nucleotide sequence ID" value="NZ_RHIB01000003.1"/>
</dbReference>
<keyword evidence="6 10" id="KW-0157">Chromophore</keyword>
<evidence type="ECO:0000259" key="11">
    <source>
        <dbReference type="PROSITE" id="PS51645"/>
    </source>
</evidence>
<feature type="site" description="Electron transfer via tryptophanyl radical" evidence="9">
    <location>
        <position position="308"/>
    </location>
</feature>
<dbReference type="InterPro" id="IPR006050">
    <property type="entry name" value="DNA_photolyase_N"/>
</dbReference>
<dbReference type="Gene3D" id="3.40.50.620">
    <property type="entry name" value="HUPs"/>
    <property type="match status" value="1"/>
</dbReference>
<comment type="similarity">
    <text evidence="10">Belongs to the DNA photolyase family.</text>
</comment>
<dbReference type="OrthoDB" id="9772484at2"/>
<dbReference type="GO" id="GO:0000719">
    <property type="term" value="P:photoreactive repair"/>
    <property type="evidence" value="ECO:0007669"/>
    <property type="project" value="UniProtKB-ARBA"/>
</dbReference>
<comment type="catalytic activity">
    <reaction evidence="7">
        <text>cyclobutadipyrimidine (in DNA) = 2 pyrimidine residues (in DNA).</text>
        <dbReference type="EC" id="4.1.99.3"/>
    </reaction>
</comment>
<dbReference type="Proteomes" id="UP000278746">
    <property type="component" value="Unassembled WGS sequence"/>
</dbReference>
<accession>A0A3M7TPV6</accession>
<name>A0A3M7TPV6_9BACI</name>
<evidence type="ECO:0000256" key="10">
    <source>
        <dbReference type="RuleBase" id="RU004182"/>
    </source>
</evidence>
<feature type="binding site" evidence="8">
    <location>
        <position position="274"/>
    </location>
    <ligand>
        <name>FAD</name>
        <dbReference type="ChEBI" id="CHEBI:57692"/>
    </ligand>
</feature>
<evidence type="ECO:0000256" key="8">
    <source>
        <dbReference type="PIRSR" id="PIRSR602081-1"/>
    </source>
</evidence>
<dbReference type="GO" id="GO:0003677">
    <property type="term" value="F:DNA binding"/>
    <property type="evidence" value="ECO:0007669"/>
    <property type="project" value="TreeGrafter"/>
</dbReference>
<dbReference type="InterPro" id="IPR018394">
    <property type="entry name" value="DNA_photolyase_1_CS_C"/>
</dbReference>
<dbReference type="SUPFAM" id="SSF48173">
    <property type="entry name" value="Cryptochrome/photolyase FAD-binding domain"/>
    <property type="match status" value="1"/>
</dbReference>
<gene>
    <name evidence="12" type="ORF">EBO34_17815</name>
</gene>
<dbReference type="PROSITE" id="PS00394">
    <property type="entry name" value="DNA_PHOTOLYASES_1_1"/>
    <property type="match status" value="1"/>
</dbReference>
<dbReference type="InterPro" id="IPR036155">
    <property type="entry name" value="Crypto/Photolyase_N_sf"/>
</dbReference>
<dbReference type="Pfam" id="PF03441">
    <property type="entry name" value="FAD_binding_7"/>
    <property type="match status" value="1"/>
</dbReference>
<feature type="binding site" evidence="8">
    <location>
        <position position="227"/>
    </location>
    <ligand>
        <name>FAD</name>
        <dbReference type="ChEBI" id="CHEBI:57692"/>
    </ligand>
</feature>
<feature type="site" description="Electron transfer via tryptophanyl radical" evidence="9">
    <location>
        <position position="384"/>
    </location>
</feature>
<evidence type="ECO:0000256" key="2">
    <source>
        <dbReference type="ARBA" id="ARBA00013149"/>
    </source>
</evidence>
<sequence>MTETYAVWFRSDFRLDDQVALYHAIETVKRNDARWFAFFHLDPRFTKEIDLHHDYFFQTLNDFRKLCKDHGVHLHLVYGELKEALNRITKRVSSLEAVFFNRDDAGENSVRDQEAIDFFHKKEIETYAYEDAHLHGPHEVTKQDGDYYKVFTPYHKAWSKEEKPRSYQVDTKTLADYQAELKPLHEKGETFFEEDVLSRCKGDWQAIGREAALDRLETFVDERLNYYKNERDIPLKAATSRLSPYLKTGVLSPREVYHHAAARREEAGAGAETYLSELAWRDFYYMIHAHHPDSKNKELTEKYTALSWGEDEECFQLWSGGMTGFPIVDAGMRQLNRIGWMHNRLRMITASFLTKDYLLDWRLGERYFQKKLIDYDASSNIGGWQWAASVGTDAVPYFRVFNPTTQGKRFDTDGDFIRKYVQELENVPKKFIHEPWKMPEDVQKEAGCLIGKDYPEPSVDHSVQRKKAIEMFKGEG</sequence>
<keyword evidence="13" id="KW-1185">Reference proteome</keyword>
<dbReference type="AlphaFoldDB" id="A0A3M7TPV6"/>
<dbReference type="GO" id="GO:0009416">
    <property type="term" value="P:response to light stimulus"/>
    <property type="evidence" value="ECO:0007669"/>
    <property type="project" value="TreeGrafter"/>
</dbReference>
<dbReference type="EC" id="4.1.99.3" evidence="2"/>
<evidence type="ECO:0000256" key="5">
    <source>
        <dbReference type="ARBA" id="ARBA00022827"/>
    </source>
</evidence>
<reference evidence="12 13" key="1">
    <citation type="submission" date="2018-10" db="EMBL/GenBank/DDBJ databases">
        <title>Bacillus Keqinensis sp. nov., a moderately halophilic bacterium isolated from a saline-alkaline lake.</title>
        <authorList>
            <person name="Wang H."/>
        </authorList>
    </citation>
    <scope>NUCLEOTIDE SEQUENCE [LARGE SCALE GENOMIC DNA]</scope>
    <source>
        <strain evidence="12 13">KQ-3</strain>
    </source>
</reference>
<dbReference type="PROSITE" id="PS51645">
    <property type="entry name" value="PHR_CRY_ALPHA_BETA"/>
    <property type="match status" value="1"/>
</dbReference>
<dbReference type="InterPro" id="IPR036134">
    <property type="entry name" value="Crypto/Photolyase_FAD-like_sf"/>
</dbReference>
<evidence type="ECO:0000256" key="1">
    <source>
        <dbReference type="ARBA" id="ARBA00001932"/>
    </source>
</evidence>
<dbReference type="PRINTS" id="PR00147">
    <property type="entry name" value="DNAPHOTLYASE"/>
</dbReference>